<keyword evidence="2" id="KW-1185">Reference proteome</keyword>
<dbReference type="AlphaFoldDB" id="A0A1G4BD15"/>
<evidence type="ECO:0000313" key="2">
    <source>
        <dbReference type="Proteomes" id="UP000176998"/>
    </source>
</evidence>
<comment type="caution">
    <text evidence="1">The sequence shown here is derived from an EMBL/GenBank/DDBJ whole genome shotgun (WGS) entry which is preliminary data.</text>
</comment>
<accession>A0A1G4BD15</accession>
<dbReference type="GeneID" id="34558513"/>
<protein>
    <submittedName>
        <fullName evidence="1">Uncharacterized protein</fullName>
    </submittedName>
</protein>
<dbReference type="Proteomes" id="UP000176998">
    <property type="component" value="Unassembled WGS sequence"/>
</dbReference>
<proteinExistence type="predicted"/>
<dbReference type="EMBL" id="MJBS01000037">
    <property type="protein sequence ID" value="OHE99319.1"/>
    <property type="molecule type" value="Genomic_DNA"/>
</dbReference>
<dbReference type="OrthoDB" id="4830129at2759"/>
<evidence type="ECO:0000313" key="1">
    <source>
        <dbReference type="EMBL" id="OHE99319.1"/>
    </source>
</evidence>
<dbReference type="RefSeq" id="XP_022476468.1">
    <property type="nucleotide sequence ID" value="XM_022617003.1"/>
</dbReference>
<sequence length="55" mass="5942">MGFLKSLGEKADKLALSVTNTMAAPITPTAPIVFRQVVSLETPKDSANLLHAYQR</sequence>
<name>A0A1G4BD15_9PEZI</name>
<gene>
    <name evidence="1" type="ORF">CORC01_05360</name>
</gene>
<organism evidence="1 2">
    <name type="scientific">Colletotrichum orchidophilum</name>
    <dbReference type="NCBI Taxonomy" id="1209926"/>
    <lineage>
        <taxon>Eukaryota</taxon>
        <taxon>Fungi</taxon>
        <taxon>Dikarya</taxon>
        <taxon>Ascomycota</taxon>
        <taxon>Pezizomycotina</taxon>
        <taxon>Sordariomycetes</taxon>
        <taxon>Hypocreomycetidae</taxon>
        <taxon>Glomerellales</taxon>
        <taxon>Glomerellaceae</taxon>
        <taxon>Colletotrichum</taxon>
    </lineage>
</organism>
<reference evidence="1 2" key="1">
    <citation type="submission" date="2016-09" db="EMBL/GenBank/DDBJ databases">
        <authorList>
            <person name="Capua I."/>
            <person name="De Benedictis P."/>
            <person name="Joannis T."/>
            <person name="Lombin L.H."/>
            <person name="Cattoli G."/>
        </authorList>
    </citation>
    <scope>NUCLEOTIDE SEQUENCE [LARGE SCALE GENOMIC DNA]</scope>
    <source>
        <strain evidence="1 2">IMI 309357</strain>
    </source>
</reference>